<keyword evidence="1" id="KW-1133">Transmembrane helix</keyword>
<feature type="transmembrane region" description="Helical" evidence="1">
    <location>
        <begin position="282"/>
        <end position="301"/>
    </location>
</feature>
<dbReference type="AlphaFoldDB" id="A0A8H3EZB6"/>
<accession>A0A8H3EZB6</accession>
<comment type="caution">
    <text evidence="2">The sequence shown here is derived from an EMBL/GenBank/DDBJ whole genome shotgun (WGS) entry which is preliminary data.</text>
</comment>
<feature type="transmembrane region" description="Helical" evidence="1">
    <location>
        <begin position="152"/>
        <end position="178"/>
    </location>
</feature>
<dbReference type="OrthoDB" id="5382699at2759"/>
<keyword evidence="1" id="KW-0472">Membrane</keyword>
<feature type="transmembrane region" description="Helical" evidence="1">
    <location>
        <begin position="423"/>
        <end position="444"/>
    </location>
</feature>
<feature type="transmembrane region" description="Helical" evidence="1">
    <location>
        <begin position="397"/>
        <end position="417"/>
    </location>
</feature>
<protein>
    <submittedName>
        <fullName evidence="2">Uncharacterized protein</fullName>
    </submittedName>
</protein>
<reference evidence="2" key="1">
    <citation type="submission" date="2021-03" db="EMBL/GenBank/DDBJ databases">
        <authorList>
            <person name="Tagirdzhanova G."/>
        </authorList>
    </citation>
    <scope>NUCLEOTIDE SEQUENCE</scope>
</reference>
<feature type="transmembrane region" description="Helical" evidence="1">
    <location>
        <begin position="128"/>
        <end position="146"/>
    </location>
</feature>
<evidence type="ECO:0000313" key="2">
    <source>
        <dbReference type="EMBL" id="CAF9915391.1"/>
    </source>
</evidence>
<evidence type="ECO:0000256" key="1">
    <source>
        <dbReference type="SAM" id="Phobius"/>
    </source>
</evidence>
<evidence type="ECO:0000313" key="3">
    <source>
        <dbReference type="Proteomes" id="UP000664169"/>
    </source>
</evidence>
<sequence>MFVKHQATDSFSQPQSSSFIKCLVQTASKSFRPIIYHLQLYVKWYLTFSLILWLAPTTVAQDNGEPIFNCTSIADEFTGNAQLMFNIPDWLNRGLCVRGSLDSSDFQCYSRLQLILSSNLNEIRKAEYNGAAGVLALLPTIGALLGTPTNEIWRLLTMIPFGGLLATASSFGGAMLPVRIKDYESDFMKNNITESLRNPKSASRMWRTDVDDHHGRTRVQERADILMGKVYEKLQSDSQEKVPYSYIWIGLTGMSLLLAGAQVAMTIIELGAVLPWWCVSKWWVHLWYLMVIVSAAFDSYVQLPFDKQWRLCLSDVPYDLDISGGDCIISPDTQDVAAIDGIKIALKQLRSFKTGTAHFSGRKQRSAEPRNVLFVHVSVTSHKHDWRKTFVQSFSKITSIAVFIVGTAEFASAQLLSIAMATFALTCVLAAGIFGRAIASWIVAGIETAEPMIHFVADSEDEAYYVLSRLFMISHADLENPGSRRIQLELGGHIFLERRRIAARSPWLSWILGILRRPFDVLKVVCEDKDTESWDLENLGSKTYMNDHRPLMKPVEITRSPATTTDGTDSISHERIAITRKSLPSQT</sequence>
<keyword evidence="3" id="KW-1185">Reference proteome</keyword>
<name>A0A8H3EZB6_9LECA</name>
<dbReference type="EMBL" id="CAJPDQ010000010">
    <property type="protein sequence ID" value="CAF9915391.1"/>
    <property type="molecule type" value="Genomic_DNA"/>
</dbReference>
<feature type="transmembrane region" description="Helical" evidence="1">
    <location>
        <begin position="246"/>
        <end position="276"/>
    </location>
</feature>
<gene>
    <name evidence="2" type="ORF">GOMPHAMPRED_000736</name>
</gene>
<dbReference type="Proteomes" id="UP000664169">
    <property type="component" value="Unassembled WGS sequence"/>
</dbReference>
<organism evidence="2 3">
    <name type="scientific">Gomphillus americanus</name>
    <dbReference type="NCBI Taxonomy" id="1940652"/>
    <lineage>
        <taxon>Eukaryota</taxon>
        <taxon>Fungi</taxon>
        <taxon>Dikarya</taxon>
        <taxon>Ascomycota</taxon>
        <taxon>Pezizomycotina</taxon>
        <taxon>Lecanoromycetes</taxon>
        <taxon>OSLEUM clade</taxon>
        <taxon>Ostropomycetidae</taxon>
        <taxon>Ostropales</taxon>
        <taxon>Graphidaceae</taxon>
        <taxon>Gomphilloideae</taxon>
        <taxon>Gomphillus</taxon>
    </lineage>
</organism>
<proteinExistence type="predicted"/>
<keyword evidence="1" id="KW-0812">Transmembrane</keyword>